<gene>
    <name evidence="4" type="ORF">WG66_12271</name>
</gene>
<dbReference type="PANTHER" id="PTHR43540">
    <property type="entry name" value="PEROXYUREIDOACRYLATE/UREIDOACRYLATE AMIDOHYDROLASE-RELATED"/>
    <property type="match status" value="1"/>
</dbReference>
<dbReference type="GO" id="GO:0016787">
    <property type="term" value="F:hydrolase activity"/>
    <property type="evidence" value="ECO:0007669"/>
    <property type="project" value="UniProtKB-KW"/>
</dbReference>
<sequence>MAALQHPSSEDYRKVAGFSNLMGWGTKPALVLIDVCKAYWTIGSPLDISSSPVGMGAPDSMRRLLDAARKVSVPIIWTKMQYNHPDMKDAGLFYLKAKALSVWQKGDKRGLDDWMEDLVPMEQDVVVVKQYASAFFGTSLASTLRTMGVDTLVICGVSTSGCVRATALDAMQNGFRPMVVGTACGDRSVEIQNANLFDLHAKYADVVEEREAIEKLSEGWL</sequence>
<dbReference type="EMBL" id="LATX01002012">
    <property type="protein sequence ID" value="KTB35173.1"/>
    <property type="molecule type" value="Genomic_DNA"/>
</dbReference>
<dbReference type="InterPro" id="IPR036380">
    <property type="entry name" value="Isochorismatase-like_sf"/>
</dbReference>
<dbReference type="SUPFAM" id="SSF52499">
    <property type="entry name" value="Isochorismatase-like hydrolases"/>
    <property type="match status" value="1"/>
</dbReference>
<evidence type="ECO:0000256" key="1">
    <source>
        <dbReference type="ARBA" id="ARBA00006336"/>
    </source>
</evidence>
<dbReference type="Proteomes" id="UP000054988">
    <property type="component" value="Unassembled WGS sequence"/>
</dbReference>
<dbReference type="Pfam" id="PF00857">
    <property type="entry name" value="Isochorismatase"/>
    <property type="match status" value="1"/>
</dbReference>
<evidence type="ECO:0000256" key="2">
    <source>
        <dbReference type="ARBA" id="ARBA00022801"/>
    </source>
</evidence>
<dbReference type="PANTHER" id="PTHR43540:SF1">
    <property type="entry name" value="ISOCHORISMATASE HYDROLASE"/>
    <property type="match status" value="1"/>
</dbReference>
<dbReference type="eggNOG" id="ENOG502QS7S">
    <property type="taxonomic scope" value="Eukaryota"/>
</dbReference>
<proteinExistence type="inferred from homology"/>
<dbReference type="AlphaFoldDB" id="A0A0W0FFV8"/>
<dbReference type="InterPro" id="IPR000868">
    <property type="entry name" value="Isochorismatase-like_dom"/>
</dbReference>
<evidence type="ECO:0000313" key="4">
    <source>
        <dbReference type="EMBL" id="KTB35173.1"/>
    </source>
</evidence>
<reference evidence="4 5" key="1">
    <citation type="submission" date="2015-12" db="EMBL/GenBank/DDBJ databases">
        <title>Draft genome sequence of Moniliophthora roreri, the causal agent of frosty pod rot of cacao.</title>
        <authorList>
            <person name="Aime M.C."/>
            <person name="Diaz-Valderrama J.R."/>
            <person name="Kijpornyongpan T."/>
            <person name="Phillips-Mora W."/>
        </authorList>
    </citation>
    <scope>NUCLEOTIDE SEQUENCE [LARGE SCALE GENOMIC DNA]</scope>
    <source>
        <strain evidence="4 5">MCA 2952</strain>
    </source>
</reference>
<dbReference type="InterPro" id="IPR050272">
    <property type="entry name" value="Isochorismatase-like_hydrls"/>
</dbReference>
<protein>
    <recommendedName>
        <fullName evidence="3">Isochorismatase-like domain-containing protein</fullName>
    </recommendedName>
</protein>
<keyword evidence="2" id="KW-0378">Hydrolase</keyword>
<evidence type="ECO:0000313" key="5">
    <source>
        <dbReference type="Proteomes" id="UP000054988"/>
    </source>
</evidence>
<accession>A0A0W0FFV8</accession>
<name>A0A0W0FFV8_MONRR</name>
<comment type="caution">
    <text evidence="4">The sequence shown here is derived from an EMBL/GenBank/DDBJ whole genome shotgun (WGS) entry which is preliminary data.</text>
</comment>
<feature type="domain" description="Isochorismatase-like" evidence="3">
    <location>
        <begin position="29"/>
        <end position="208"/>
    </location>
</feature>
<comment type="similarity">
    <text evidence="1">Belongs to the isochorismatase family.</text>
</comment>
<evidence type="ECO:0000259" key="3">
    <source>
        <dbReference type="Pfam" id="PF00857"/>
    </source>
</evidence>
<organism evidence="4 5">
    <name type="scientific">Moniliophthora roreri</name>
    <name type="common">Frosty pod rot fungus</name>
    <name type="synonym">Monilia roreri</name>
    <dbReference type="NCBI Taxonomy" id="221103"/>
    <lineage>
        <taxon>Eukaryota</taxon>
        <taxon>Fungi</taxon>
        <taxon>Dikarya</taxon>
        <taxon>Basidiomycota</taxon>
        <taxon>Agaricomycotina</taxon>
        <taxon>Agaricomycetes</taxon>
        <taxon>Agaricomycetidae</taxon>
        <taxon>Agaricales</taxon>
        <taxon>Marasmiineae</taxon>
        <taxon>Marasmiaceae</taxon>
        <taxon>Moniliophthora</taxon>
    </lineage>
</organism>
<dbReference type="Gene3D" id="3.40.50.850">
    <property type="entry name" value="Isochorismatase-like"/>
    <property type="match status" value="1"/>
</dbReference>